<feature type="region of interest" description="Disordered" evidence="1">
    <location>
        <begin position="596"/>
        <end position="625"/>
    </location>
</feature>
<dbReference type="AlphaFoldDB" id="A0A2H3A8B5"/>
<proteinExistence type="predicted"/>
<evidence type="ECO:0000256" key="1">
    <source>
        <dbReference type="SAM" id="MobiDB-lite"/>
    </source>
</evidence>
<dbReference type="InterPro" id="IPR001810">
    <property type="entry name" value="F-box_dom"/>
</dbReference>
<evidence type="ECO:0000259" key="2">
    <source>
        <dbReference type="PROSITE" id="PS50181"/>
    </source>
</evidence>
<dbReference type="Proteomes" id="UP000219286">
    <property type="component" value="Unassembled WGS sequence"/>
</dbReference>
<dbReference type="OrthoDB" id="1259151at2759"/>
<comment type="caution">
    <text evidence="3">The sequence shown here is derived from an EMBL/GenBank/DDBJ whole genome shotgun (WGS) entry which is preliminary data.</text>
</comment>
<name>A0A2H3A8B5_TRIPA</name>
<dbReference type="PROSITE" id="PS50181">
    <property type="entry name" value="FBOX"/>
    <property type="match status" value="1"/>
</dbReference>
<dbReference type="InterPro" id="IPR036047">
    <property type="entry name" value="F-box-like_dom_sf"/>
</dbReference>
<protein>
    <recommendedName>
        <fullName evidence="2">F-box domain-containing protein</fullName>
    </recommendedName>
</protein>
<sequence length="625" mass="68671">MNRPSLANLPDDLILDIVQHLDTARDVAHLGSTSRHAHAVINESGWRSFVRAKFPSIDASTGLLLGGGWNAVADRLTYLDRCWDTRGFHLTVYGEKAPSRPKRRDFARNRQSVNFHSVIDATTLVSTQEELLAYGAGENLVIGRRGVSGKGQSRWSKLGGRETGYAAGTGDVTAISIIERQEVPEVVVGRADGDVQLLSVGDETLLKASQSFASMHDTADSAKAPLTRRSPGQRAISWTEWQPEAKLLASCRSSVLTLYNLSDTEEATLKPVLFYDVSKDSSAEEVSLLRSVKFMGLDVVACGIGGSSEPLRWAQIRPTGIEFTNAVKNIRLSAEGGFADSGRLAEKTTVRAIQPVSRMKQNLLLSAWDDGSHRLSDLRTPSDHDVLYRDGFQPYQGSSSLLVYGSERFVAGNNCSPDLRFFDFRFPKAYHHTSALPCSANAPFPGRPYQYGAVNDLDGLQLNPVDKCDSASGRACTWHHLSRQDSWRPDAAMHIYSSSMDRVHCLAKASDLSTSFYCGVRGALVEATHALAEDVDAVASRRSAPEGWQASDPEGRASLIETGVGRRDGDSQLDEQTQTRMPELYYYERWTIPETEGLEDGGEMGRKRETGRRLDPALVASRRSR</sequence>
<dbReference type="SUPFAM" id="SSF81383">
    <property type="entry name" value="F-box domain"/>
    <property type="match status" value="1"/>
</dbReference>
<keyword evidence="4" id="KW-1185">Reference proteome</keyword>
<evidence type="ECO:0000313" key="4">
    <source>
        <dbReference type="Proteomes" id="UP000219286"/>
    </source>
</evidence>
<organism evidence="3 4">
    <name type="scientific">Trichoderma parareesei</name>
    <name type="common">Filamentous fungus</name>
    <dbReference type="NCBI Taxonomy" id="858221"/>
    <lineage>
        <taxon>Eukaryota</taxon>
        <taxon>Fungi</taxon>
        <taxon>Dikarya</taxon>
        <taxon>Ascomycota</taxon>
        <taxon>Pezizomycotina</taxon>
        <taxon>Sordariomycetes</taxon>
        <taxon>Hypocreomycetidae</taxon>
        <taxon>Hypocreales</taxon>
        <taxon>Hypocreaceae</taxon>
        <taxon>Trichoderma</taxon>
    </lineage>
</organism>
<accession>A0A2H3A8B5</accession>
<dbReference type="EMBL" id="LFMI01000823">
    <property type="protein sequence ID" value="OTA08121.1"/>
    <property type="molecule type" value="Genomic_DNA"/>
</dbReference>
<gene>
    <name evidence="3" type="ORF">A9Z42_0090580</name>
</gene>
<feature type="domain" description="F-box" evidence="2">
    <location>
        <begin position="3"/>
        <end position="49"/>
    </location>
</feature>
<dbReference type="CDD" id="cd09917">
    <property type="entry name" value="F-box_SF"/>
    <property type="match status" value="1"/>
</dbReference>
<evidence type="ECO:0000313" key="3">
    <source>
        <dbReference type="EMBL" id="OTA08121.1"/>
    </source>
</evidence>
<feature type="compositionally biased region" description="Basic and acidic residues" evidence="1">
    <location>
        <begin position="603"/>
        <end position="615"/>
    </location>
</feature>
<reference evidence="3 4" key="1">
    <citation type="journal article" date="2015" name="Genome Announc.">
        <title>Genome sequence and annotation of Trichoderma parareesei, the ancestor of the cellulase producer Trichoderma reesei.</title>
        <authorList>
            <person name="Yang D."/>
            <person name="Pomraning K."/>
            <person name="Kopchinskiy A."/>
            <person name="Karimi Aghcheh R."/>
            <person name="Atanasova L."/>
            <person name="Chenthamara K."/>
            <person name="Baker S.E."/>
            <person name="Zhang R."/>
            <person name="Shen Q."/>
            <person name="Freitag M."/>
            <person name="Kubicek C.P."/>
            <person name="Druzhinina I.S."/>
        </authorList>
    </citation>
    <scope>NUCLEOTIDE SEQUENCE [LARGE SCALE GENOMIC DNA]</scope>
    <source>
        <strain evidence="3 4">CBS 125925</strain>
    </source>
</reference>